<dbReference type="EMBL" id="CP015243">
    <property type="protein sequence ID" value="ANF56203.1"/>
    <property type="molecule type" value="Genomic_DNA"/>
</dbReference>
<feature type="chain" id="PRO_5008004518" description="Fe(3+) ABC transporter substrate-binding protein" evidence="2">
    <location>
        <begin position="22"/>
        <end position="340"/>
    </location>
</feature>
<dbReference type="SUPFAM" id="SSF53850">
    <property type="entry name" value="Periplasmic binding protein-like II"/>
    <property type="match status" value="1"/>
</dbReference>
<evidence type="ECO:0000313" key="4">
    <source>
        <dbReference type="Proteomes" id="UP000077875"/>
    </source>
</evidence>
<keyword evidence="4" id="KW-1185">Reference proteome</keyword>
<sequence length="340" mass="36929">MPRVRFLLLCAGLGAALPLYAAEPLKVFSTRPIDGDPLLVGFTQQTGIPIETVRLSPDEFERLVAAGEPPADLLMTADSGAIRTLERAGLLQPLESELVESRVDEGLRDLDAGWSAYATRVRIIFANPGKLEELPASYEALADPAYRGKVCLGPRGSAYTSSFAAMMVVNHGAEEAQRWAEGVVANFAQPPGARDSALLMALADPEDPCAITVANHYYYPRIMQGDDEEAKRALESLEAVFPNQQGEGSEARGAYRNVNVYALVKGSQRVDDARLLLEYLSSDEAQRIVGEGVFYPVVEGVGPVAAEQMFGEWKVDDTSVLRYADAYDEAQAVLERAGWE</sequence>
<organism evidence="3 4">
    <name type="scientific">Halotalea alkalilenta</name>
    <dbReference type="NCBI Taxonomy" id="376489"/>
    <lineage>
        <taxon>Bacteria</taxon>
        <taxon>Pseudomonadati</taxon>
        <taxon>Pseudomonadota</taxon>
        <taxon>Gammaproteobacteria</taxon>
        <taxon>Oceanospirillales</taxon>
        <taxon>Halomonadaceae</taxon>
        <taxon>Halotalea</taxon>
    </lineage>
</organism>
<protein>
    <recommendedName>
        <fullName evidence="5">Fe(3+) ABC transporter substrate-binding protein</fullName>
    </recommendedName>
</protein>
<reference evidence="3 4" key="1">
    <citation type="submission" date="2016-04" db="EMBL/GenBank/DDBJ databases">
        <title>Complete Genome Sequence of Halotalea alkalilenta IHB B 13600.</title>
        <authorList>
            <person name="Swarnkar M.K."/>
            <person name="Sharma A."/>
            <person name="Kaushal K."/>
            <person name="Soni R."/>
            <person name="Rana S."/>
            <person name="Singh A.K."/>
            <person name="Gulati A."/>
        </authorList>
    </citation>
    <scope>NUCLEOTIDE SEQUENCE [LARGE SCALE GENOMIC DNA]</scope>
    <source>
        <strain evidence="3 4">IHB B 13600</strain>
    </source>
</reference>
<dbReference type="STRING" id="376489.A5892_00945"/>
<dbReference type="RefSeq" id="WP_064121197.1">
    <property type="nucleotide sequence ID" value="NZ_CP015243.1"/>
</dbReference>
<dbReference type="Pfam" id="PF13343">
    <property type="entry name" value="SBP_bac_6"/>
    <property type="match status" value="1"/>
</dbReference>
<dbReference type="GO" id="GO:0030288">
    <property type="term" value="C:outer membrane-bounded periplasmic space"/>
    <property type="evidence" value="ECO:0007669"/>
    <property type="project" value="TreeGrafter"/>
</dbReference>
<dbReference type="PANTHER" id="PTHR30006:SF15">
    <property type="entry name" value="IRON-UTILIZATION PERIPLASMIC PROTEIN"/>
    <property type="match status" value="1"/>
</dbReference>
<dbReference type="KEGG" id="haa:A5892_00945"/>
<evidence type="ECO:0000256" key="2">
    <source>
        <dbReference type="SAM" id="SignalP"/>
    </source>
</evidence>
<gene>
    <name evidence="3" type="ORF">A5892_00945</name>
</gene>
<evidence type="ECO:0008006" key="5">
    <source>
        <dbReference type="Google" id="ProtNLM"/>
    </source>
</evidence>
<keyword evidence="1 2" id="KW-0732">Signal</keyword>
<dbReference type="PANTHER" id="PTHR30006">
    <property type="entry name" value="THIAMINE-BINDING PERIPLASMIC PROTEIN-RELATED"/>
    <property type="match status" value="1"/>
</dbReference>
<evidence type="ECO:0000313" key="3">
    <source>
        <dbReference type="EMBL" id="ANF56203.1"/>
    </source>
</evidence>
<accession>A0A172YAD4</accession>
<name>A0A172YAD4_9GAMM</name>
<feature type="signal peptide" evidence="2">
    <location>
        <begin position="1"/>
        <end position="21"/>
    </location>
</feature>
<proteinExistence type="predicted"/>
<dbReference type="AlphaFoldDB" id="A0A172YAD4"/>
<dbReference type="Proteomes" id="UP000077875">
    <property type="component" value="Chromosome"/>
</dbReference>
<evidence type="ECO:0000256" key="1">
    <source>
        <dbReference type="ARBA" id="ARBA00022729"/>
    </source>
</evidence>
<dbReference type="Gene3D" id="3.40.190.10">
    <property type="entry name" value="Periplasmic binding protein-like II"/>
    <property type="match status" value="2"/>
</dbReference>